<feature type="binding site" evidence="2">
    <location>
        <position position="190"/>
    </location>
    <ligand>
        <name>FAD</name>
        <dbReference type="ChEBI" id="CHEBI:57692"/>
    </ligand>
</feature>
<keyword evidence="2" id="KW-0274">FAD</keyword>
<protein>
    <submittedName>
        <fullName evidence="3">Tryptophan 7-halogenase</fullName>
    </submittedName>
</protein>
<dbReference type="AlphaFoldDB" id="A0A502FZ10"/>
<reference evidence="3 4" key="1">
    <citation type="journal article" date="2019" name="Environ. Microbiol.">
        <title>Species interactions and distinct microbial communities in high Arctic permafrost affected cryosols are associated with the CH4 and CO2 gas fluxes.</title>
        <authorList>
            <person name="Altshuler I."/>
            <person name="Hamel J."/>
            <person name="Turney S."/>
            <person name="Magnuson E."/>
            <person name="Levesque R."/>
            <person name="Greer C."/>
            <person name="Whyte L.G."/>
        </authorList>
    </citation>
    <scope>NUCLEOTIDE SEQUENCE [LARGE SCALE GENOMIC DNA]</scope>
    <source>
        <strain evidence="3 4">E6.1</strain>
    </source>
</reference>
<keyword evidence="2" id="KW-0547">Nucleotide-binding</keyword>
<dbReference type="GO" id="GO:0000166">
    <property type="term" value="F:nucleotide binding"/>
    <property type="evidence" value="ECO:0007669"/>
    <property type="project" value="UniProtKB-KW"/>
</dbReference>
<dbReference type="OrthoDB" id="462203at2"/>
<dbReference type="SUPFAM" id="SSF51905">
    <property type="entry name" value="FAD/NAD(P)-binding domain"/>
    <property type="match status" value="1"/>
</dbReference>
<comment type="caution">
    <text evidence="3">The sequence shown here is derived from an EMBL/GenBank/DDBJ whole genome shotgun (WGS) entry which is preliminary data.</text>
</comment>
<dbReference type="InterPro" id="IPR050816">
    <property type="entry name" value="Flavin-dep_Halogenase_NPB"/>
</dbReference>
<feature type="binding site" evidence="2">
    <location>
        <position position="83"/>
    </location>
    <ligand>
        <name>7-chloro-L-tryptophan</name>
        <dbReference type="ChEBI" id="CHEBI:58713"/>
    </ligand>
</feature>
<gene>
    <name evidence="3" type="ORF">EAH76_05410</name>
</gene>
<keyword evidence="2" id="KW-0285">Flavoprotein</keyword>
<dbReference type="Gene3D" id="3.50.50.60">
    <property type="entry name" value="FAD/NAD(P)-binding domain"/>
    <property type="match status" value="1"/>
</dbReference>
<dbReference type="PIRSF" id="PIRSF011396">
    <property type="entry name" value="Trp_halogenase"/>
    <property type="match status" value="1"/>
</dbReference>
<evidence type="ECO:0000313" key="4">
    <source>
        <dbReference type="Proteomes" id="UP000319931"/>
    </source>
</evidence>
<keyword evidence="4" id="KW-1185">Reference proteome</keyword>
<organism evidence="3 4">
    <name type="scientific">Sphingomonas glacialis</name>
    <dbReference type="NCBI Taxonomy" id="658225"/>
    <lineage>
        <taxon>Bacteria</taxon>
        <taxon>Pseudomonadati</taxon>
        <taxon>Pseudomonadota</taxon>
        <taxon>Alphaproteobacteria</taxon>
        <taxon>Sphingomonadales</taxon>
        <taxon>Sphingomonadaceae</taxon>
        <taxon>Sphingomonas</taxon>
    </lineage>
</organism>
<name>A0A502FZ10_9SPHN</name>
<feature type="active site" evidence="1">
    <location>
        <position position="83"/>
    </location>
</feature>
<dbReference type="PANTHER" id="PTHR43747:SF4">
    <property type="entry name" value="FLAVIN-DEPENDENT TRYPTOPHAN HALOGENASE"/>
    <property type="match status" value="1"/>
</dbReference>
<accession>A0A502FZ10</accession>
<feature type="binding site" evidence="2">
    <location>
        <position position="337"/>
    </location>
    <ligand>
        <name>FAD</name>
        <dbReference type="ChEBI" id="CHEBI:57692"/>
    </ligand>
</feature>
<feature type="binding site" evidence="2">
    <location>
        <position position="350"/>
    </location>
    <ligand>
        <name>FAD</name>
        <dbReference type="ChEBI" id="CHEBI:57692"/>
    </ligand>
</feature>
<dbReference type="InterPro" id="IPR036188">
    <property type="entry name" value="FAD/NAD-bd_sf"/>
</dbReference>
<dbReference type="GO" id="GO:0004497">
    <property type="term" value="F:monooxygenase activity"/>
    <property type="evidence" value="ECO:0007669"/>
    <property type="project" value="InterPro"/>
</dbReference>
<dbReference type="Pfam" id="PF04820">
    <property type="entry name" value="Trp_halogenase"/>
    <property type="match status" value="1"/>
</dbReference>
<sequence length="507" mass="56184">MANLSEPTGPIRIVIVGGGTAGWMAAATFARFLETGFEIDLVESDEIGTVGVGEATIPQIRLFNDALGLDEDAFLRATQGTYKLGIEFVDWLRPGHRYMHAFGAVGRDVGLLPFHQYWLRAKALGSAKDLAAYSLNNQAALADRMQRGPARTARVLPDMPSAFHFDAGLYARHLRRYSETRGINRIEGKVVRVDQDETGDISTLVLEDGTTLAADLFIDCTGFRGLLIEQTLKTGYDDWTHWLPADRAIAVPSARSTAFTPYTRSTAKAAGWQWRIPLQHRTGNGLVYSSQHLSDDEATATLLAGLDGAPLADPRPIQFRTGKRRKMWNRNVVAIGLSGGFMEPLESTSIHLIQSAIARLLKLLPGRAIPQADRDEFNRQSDFEYERIRDFIILHYHANDRTEPFWRMCREAALPETLAVKIDLWRGNGHITREHEELFTEVGWLQVFAGQGVMPAGHHPLADAIPAADLAEFLDTIDQLNAREVAQMPSHADFIARHCAAPTPVTA</sequence>
<dbReference type="RefSeq" id="WP_140848959.1">
    <property type="nucleotide sequence ID" value="NZ_RCZC01000002.1"/>
</dbReference>
<evidence type="ECO:0000313" key="3">
    <source>
        <dbReference type="EMBL" id="TPG54133.1"/>
    </source>
</evidence>
<dbReference type="EMBL" id="RCZC01000002">
    <property type="protein sequence ID" value="TPG54133.1"/>
    <property type="molecule type" value="Genomic_DNA"/>
</dbReference>
<dbReference type="InterPro" id="IPR006905">
    <property type="entry name" value="Flavin_halogenase"/>
</dbReference>
<dbReference type="PANTHER" id="PTHR43747">
    <property type="entry name" value="FAD-BINDING PROTEIN"/>
    <property type="match status" value="1"/>
</dbReference>
<dbReference type="InterPro" id="IPR033856">
    <property type="entry name" value="Trp_halogen"/>
</dbReference>
<dbReference type="Proteomes" id="UP000319931">
    <property type="component" value="Unassembled WGS sequence"/>
</dbReference>
<evidence type="ECO:0000256" key="1">
    <source>
        <dbReference type="PIRSR" id="PIRSR011396-1"/>
    </source>
</evidence>
<proteinExistence type="predicted"/>
<feature type="binding site" evidence="2">
    <location>
        <begin position="18"/>
        <end position="21"/>
    </location>
    <ligand>
        <name>FAD</name>
        <dbReference type="ChEBI" id="CHEBI:57692"/>
    </ligand>
</feature>
<evidence type="ECO:0000256" key="2">
    <source>
        <dbReference type="PIRSR" id="PIRSR011396-2"/>
    </source>
</evidence>
<feature type="binding site" evidence="2">
    <location>
        <position position="346"/>
    </location>
    <ligand>
        <name>L-tryptophan</name>
        <dbReference type="ChEBI" id="CHEBI:57912"/>
    </ligand>
</feature>